<gene>
    <name evidence="4" type="primary">LOC110757119</name>
</gene>
<comment type="similarity">
    <text evidence="1">Belongs to the 'GDXG' lipolytic enzyme family.</text>
</comment>
<evidence type="ECO:0000259" key="2">
    <source>
        <dbReference type="Pfam" id="PF07859"/>
    </source>
</evidence>
<protein>
    <submittedName>
        <fullName evidence="4">Probable carboxylesterase 6</fullName>
    </submittedName>
</protein>
<organism evidence="3 4">
    <name type="scientific">Prunus avium</name>
    <name type="common">Cherry</name>
    <name type="synonym">Cerasus avium</name>
    <dbReference type="NCBI Taxonomy" id="42229"/>
    <lineage>
        <taxon>Eukaryota</taxon>
        <taxon>Viridiplantae</taxon>
        <taxon>Streptophyta</taxon>
        <taxon>Embryophyta</taxon>
        <taxon>Tracheophyta</taxon>
        <taxon>Spermatophyta</taxon>
        <taxon>Magnoliopsida</taxon>
        <taxon>eudicotyledons</taxon>
        <taxon>Gunneridae</taxon>
        <taxon>Pentapetalae</taxon>
        <taxon>rosids</taxon>
        <taxon>fabids</taxon>
        <taxon>Rosales</taxon>
        <taxon>Rosaceae</taxon>
        <taxon>Amygdaloideae</taxon>
        <taxon>Amygdaleae</taxon>
        <taxon>Prunus</taxon>
    </lineage>
</organism>
<dbReference type="RefSeq" id="XP_021814360.1">
    <property type="nucleotide sequence ID" value="XM_021958668.1"/>
</dbReference>
<accession>A0A6P5SBT9</accession>
<dbReference type="SUPFAM" id="SSF53474">
    <property type="entry name" value="alpha/beta-Hydrolases"/>
    <property type="match status" value="1"/>
</dbReference>
<dbReference type="GeneID" id="110757119"/>
<dbReference type="GO" id="GO:0016787">
    <property type="term" value="F:hydrolase activity"/>
    <property type="evidence" value="ECO:0007669"/>
    <property type="project" value="InterPro"/>
</dbReference>
<dbReference type="Pfam" id="PF07859">
    <property type="entry name" value="Abhydrolase_3"/>
    <property type="match status" value="1"/>
</dbReference>
<dbReference type="InterPro" id="IPR029058">
    <property type="entry name" value="AB_hydrolase_fold"/>
</dbReference>
<evidence type="ECO:0000313" key="4">
    <source>
        <dbReference type="RefSeq" id="XP_021814360.1"/>
    </source>
</evidence>
<evidence type="ECO:0000256" key="1">
    <source>
        <dbReference type="ARBA" id="ARBA00010515"/>
    </source>
</evidence>
<dbReference type="KEGG" id="pavi:110757119"/>
<dbReference type="Proteomes" id="UP000515124">
    <property type="component" value="Unplaced"/>
</dbReference>
<dbReference type="InterPro" id="IPR050466">
    <property type="entry name" value="Carboxylest/Gibb_receptor"/>
</dbReference>
<dbReference type="PANTHER" id="PTHR23024:SF409">
    <property type="entry name" value="CARBOXYLESTERASE 6-RELATED"/>
    <property type="match status" value="1"/>
</dbReference>
<dbReference type="Gene3D" id="3.40.50.1820">
    <property type="entry name" value="alpha/beta hydrolase"/>
    <property type="match status" value="1"/>
</dbReference>
<sequence length="368" mass="41103">MRAKRSMAAITLDPSFNPKTNPHEHDQQHGNVIEEIEGLIKVYKDGHVERPHIVPCVTTAVAPELGVTSRDVVIDKFTNIWSRFYVPKCHGNDNKLPLLVYFHGGGFCVGSAAWSCYHEFLAKLAAKAGCLIMSVNYRLVPEHPLPAAYEDGLKALLWLKQQALGQRGANNKWWSRQCDFSRIFLMGDSAGANIAYNVGTRLCNIISDGPCDEQMIISSLIQPLTIKGTILLQPFFGGEARTSSEKYYMVKQPRSALSLAASDTYWRLALPCGANRDHPWCNPLKSASSLRAVWATMVCISEMDILKDRNLEFCCALDHNSNRAGKMKVECVVYKGVGHAFQVLDKSQLSKTRSHEMITHIKAFVNYN</sequence>
<keyword evidence="3" id="KW-1185">Reference proteome</keyword>
<proteinExistence type="inferred from homology"/>
<dbReference type="InterPro" id="IPR013094">
    <property type="entry name" value="AB_hydrolase_3"/>
</dbReference>
<reference evidence="4" key="1">
    <citation type="submission" date="2025-08" db="UniProtKB">
        <authorList>
            <consortium name="RefSeq"/>
        </authorList>
    </citation>
    <scope>IDENTIFICATION</scope>
</reference>
<feature type="domain" description="Alpha/beta hydrolase fold-3" evidence="2">
    <location>
        <begin position="99"/>
        <end position="342"/>
    </location>
</feature>
<dbReference type="AlphaFoldDB" id="A0A6P5SBT9"/>
<dbReference type="PANTHER" id="PTHR23024">
    <property type="entry name" value="ARYLACETAMIDE DEACETYLASE"/>
    <property type="match status" value="1"/>
</dbReference>
<name>A0A6P5SBT9_PRUAV</name>
<evidence type="ECO:0000313" key="3">
    <source>
        <dbReference type="Proteomes" id="UP000515124"/>
    </source>
</evidence>